<dbReference type="EMBL" id="JMIY01000006">
    <property type="protein sequence ID" value="KCZ71250.1"/>
    <property type="molecule type" value="Genomic_DNA"/>
</dbReference>
<dbReference type="Pfam" id="PF00881">
    <property type="entry name" value="Nitroreductase"/>
    <property type="match status" value="1"/>
</dbReference>
<dbReference type="Proteomes" id="UP000027153">
    <property type="component" value="Unassembled WGS sequence"/>
</dbReference>
<dbReference type="SUPFAM" id="SSF55469">
    <property type="entry name" value="FMN-dependent nitroreductase-like"/>
    <property type="match status" value="1"/>
</dbReference>
<dbReference type="AlphaFoldDB" id="A0A062V778"/>
<dbReference type="InterPro" id="IPR000415">
    <property type="entry name" value="Nitroreductase-like"/>
</dbReference>
<evidence type="ECO:0000313" key="5">
    <source>
        <dbReference type="Proteomes" id="UP000027153"/>
    </source>
</evidence>
<dbReference type="InterPro" id="IPR029479">
    <property type="entry name" value="Nitroreductase"/>
</dbReference>
<comment type="caution">
    <text evidence="4">The sequence shown here is derived from an EMBL/GenBank/DDBJ whole genome shotgun (WGS) entry which is preliminary data.</text>
</comment>
<dbReference type="GO" id="GO:0016491">
    <property type="term" value="F:oxidoreductase activity"/>
    <property type="evidence" value="ECO:0007669"/>
    <property type="project" value="UniProtKB-KW"/>
</dbReference>
<dbReference type="RefSeq" id="WP_048091985.1">
    <property type="nucleotide sequence ID" value="NZ_JMIY01000006.1"/>
</dbReference>
<dbReference type="Gene3D" id="3.40.109.10">
    <property type="entry name" value="NADH Oxidase"/>
    <property type="match status" value="1"/>
</dbReference>
<sequence length="171" mass="19307">MDVLKAIQLRRSIRAYDSREVEEDKLVRILESGRLSPSASNRQERRFIVIKDANTRKLLCEAARNQRFVAEAPVVIAACSVESEYVMLCGQPAYPIDTAIAVDHMTLQAVEEGLGSCWIGAFDEKRVKEILNIPDEVRVVALLPLGYPSVIPRPTSRKSLDEIVIWEKWSI</sequence>
<evidence type="ECO:0000256" key="1">
    <source>
        <dbReference type="ARBA" id="ARBA00007118"/>
    </source>
</evidence>
<protein>
    <submittedName>
        <fullName evidence="4">Nitroreductase</fullName>
    </submittedName>
</protein>
<proteinExistence type="inferred from homology"/>
<dbReference type="CDD" id="cd02139">
    <property type="entry name" value="nitroreductase"/>
    <property type="match status" value="1"/>
</dbReference>
<keyword evidence="2" id="KW-0560">Oxidoreductase</keyword>
<feature type="domain" description="Nitroreductase" evidence="3">
    <location>
        <begin position="63"/>
        <end position="147"/>
    </location>
</feature>
<evidence type="ECO:0000313" key="4">
    <source>
        <dbReference type="EMBL" id="KCZ71250.1"/>
    </source>
</evidence>
<dbReference type="PANTHER" id="PTHR43673:SF10">
    <property type="entry name" value="NADH DEHYDROGENASE_NAD(P)H NITROREDUCTASE XCC3605-RELATED"/>
    <property type="match status" value="1"/>
</dbReference>
<evidence type="ECO:0000259" key="3">
    <source>
        <dbReference type="Pfam" id="PF00881"/>
    </source>
</evidence>
<name>A0A062V778_9EURY</name>
<evidence type="ECO:0000256" key="2">
    <source>
        <dbReference type="ARBA" id="ARBA00023002"/>
    </source>
</evidence>
<accession>A0A062V778</accession>
<comment type="similarity">
    <text evidence="1">Belongs to the nitroreductase family.</text>
</comment>
<dbReference type="PANTHER" id="PTHR43673">
    <property type="entry name" value="NAD(P)H NITROREDUCTASE YDGI-RELATED"/>
    <property type="match status" value="1"/>
</dbReference>
<dbReference type="OrthoDB" id="287850at2157"/>
<organism evidence="4 5">
    <name type="scientific">Candidatus Methanoperedens nitratireducens</name>
    <dbReference type="NCBI Taxonomy" id="1392998"/>
    <lineage>
        <taxon>Archaea</taxon>
        <taxon>Methanobacteriati</taxon>
        <taxon>Methanobacteriota</taxon>
        <taxon>Stenosarchaea group</taxon>
        <taxon>Methanomicrobia</taxon>
        <taxon>Methanosarcinales</taxon>
        <taxon>ANME-2 cluster</taxon>
        <taxon>Candidatus Methanoperedentaceae</taxon>
        <taxon>Candidatus Methanoperedens</taxon>
    </lineage>
</organism>
<reference evidence="4 5" key="1">
    <citation type="journal article" date="2013" name="Nature">
        <title>Anaerobic oxidation of methane coupled to nitrate reduction in a novel archaeal lineage.</title>
        <authorList>
            <person name="Haroon M.F."/>
            <person name="Hu S."/>
            <person name="Shi Y."/>
            <person name="Imelfort M."/>
            <person name="Keller J."/>
            <person name="Hugenholtz P."/>
            <person name="Yuan Z."/>
            <person name="Tyson G.W."/>
        </authorList>
    </citation>
    <scope>NUCLEOTIDE SEQUENCE [LARGE SCALE GENOMIC DNA]</scope>
    <source>
        <strain evidence="4 5">ANME-2d</strain>
    </source>
</reference>
<gene>
    <name evidence="4" type="ORF">ANME2D_02451</name>
</gene>
<keyword evidence="5" id="KW-1185">Reference proteome</keyword>